<dbReference type="Proteomes" id="UP000886858">
    <property type="component" value="Unassembled WGS sequence"/>
</dbReference>
<reference evidence="2" key="1">
    <citation type="journal article" date="2021" name="PeerJ">
        <title>Extensive microbial diversity within the chicken gut microbiome revealed by metagenomics and culture.</title>
        <authorList>
            <person name="Gilroy R."/>
            <person name="Ravi A."/>
            <person name="Getino M."/>
            <person name="Pursley I."/>
            <person name="Horton D.L."/>
            <person name="Alikhan N.F."/>
            <person name="Baker D."/>
            <person name="Gharbi K."/>
            <person name="Hall N."/>
            <person name="Watson M."/>
            <person name="Adriaenssens E.M."/>
            <person name="Foster-Nyarko E."/>
            <person name="Jarju S."/>
            <person name="Secka A."/>
            <person name="Antonio M."/>
            <person name="Oren A."/>
            <person name="Chaudhuri R.R."/>
            <person name="La Ragione R."/>
            <person name="Hildebrand F."/>
            <person name="Pallen M.J."/>
        </authorList>
    </citation>
    <scope>NUCLEOTIDE SEQUENCE</scope>
    <source>
        <strain evidence="2">CHK179-7159</strain>
    </source>
</reference>
<name>A0A9D2I4H7_9FIRM</name>
<evidence type="ECO:0000313" key="2">
    <source>
        <dbReference type="EMBL" id="HJA92750.1"/>
    </source>
</evidence>
<evidence type="ECO:0000313" key="3">
    <source>
        <dbReference type="Proteomes" id="UP000886858"/>
    </source>
</evidence>
<dbReference type="Pfam" id="PF10926">
    <property type="entry name" value="DUF2800"/>
    <property type="match status" value="1"/>
</dbReference>
<comment type="caution">
    <text evidence="2">The sequence shown here is derived from an EMBL/GenBank/DDBJ whole genome shotgun (WGS) entry which is preliminary data.</text>
</comment>
<organism evidence="2 3">
    <name type="scientific">Candidatus Eisenbergiella merdipullorum</name>
    <dbReference type="NCBI Taxonomy" id="2838553"/>
    <lineage>
        <taxon>Bacteria</taxon>
        <taxon>Bacillati</taxon>
        <taxon>Bacillota</taxon>
        <taxon>Clostridia</taxon>
        <taxon>Lachnospirales</taxon>
        <taxon>Lachnospiraceae</taxon>
        <taxon>Eisenbergiella</taxon>
    </lineage>
</organism>
<dbReference type="GO" id="GO:0016787">
    <property type="term" value="F:hydrolase activity"/>
    <property type="evidence" value="ECO:0007669"/>
    <property type="project" value="UniProtKB-KW"/>
</dbReference>
<protein>
    <submittedName>
        <fullName evidence="2">DUF2800 domain-containing protein</fullName>
    </submittedName>
</protein>
<keyword evidence="1" id="KW-0378">Hydrolase</keyword>
<dbReference type="InterPro" id="IPR011604">
    <property type="entry name" value="PDDEXK-like_dom_sf"/>
</dbReference>
<reference evidence="2" key="2">
    <citation type="submission" date="2021-04" db="EMBL/GenBank/DDBJ databases">
        <authorList>
            <person name="Gilroy R."/>
        </authorList>
    </citation>
    <scope>NUCLEOTIDE SEQUENCE</scope>
    <source>
        <strain evidence="2">CHK179-7159</strain>
    </source>
</reference>
<dbReference type="EMBL" id="DWYY01000066">
    <property type="protein sequence ID" value="HJA92750.1"/>
    <property type="molecule type" value="Genomic_DNA"/>
</dbReference>
<evidence type="ECO:0000256" key="1">
    <source>
        <dbReference type="ARBA" id="ARBA00022801"/>
    </source>
</evidence>
<dbReference type="AlphaFoldDB" id="A0A9D2I4H7"/>
<accession>A0A9D2I4H7</accession>
<sequence>MGHSERDHALLGPSNAYQWAACPPSARLSEGLPDTGSEAAKEGTLAHELAELKLRNYFFSQDFGKRKLAVAVKKLKEDPLWNDEMMGYTDDYLDYVRAAALSFKTEPSVAVEKRVDISEYVPECFGTADCLLIGGGIIHVIDFKYGKNPSGRVEAENNLQMQLYALGAWTASRMLYRVDRVRMSIVQPRLPDGITEWEIPLEKLLETGEWIRERAQLAWKGEGEYHPDEKTCRFCRAKSRCRARAEKNLELAFAPEKGKLPPLISNEEMGKYLLQGQDVAKWLSDLQECALQECLAGHDVPGWKAVEGRSTRKWTDMDAAFGRLMESGINAAVLWERKPVTLAQIEKIVGKKDFAECVGEYVVKEPGKPALVQESDNRPAITNRVAAAEAFKEEES</sequence>
<dbReference type="InterPro" id="IPR021229">
    <property type="entry name" value="DUF2800"/>
</dbReference>
<gene>
    <name evidence="2" type="ORF">H9717_06490</name>
</gene>
<proteinExistence type="predicted"/>
<dbReference type="Gene3D" id="3.90.320.10">
    <property type="match status" value="1"/>
</dbReference>